<gene>
    <name evidence="1" type="primary">Vigan.01G208300</name>
    <name evidence="1" type="ORF">VIGAN_01208300</name>
</gene>
<accession>A0A0S3R1R8</accession>
<name>A0A0S3R1R8_PHAAN</name>
<proteinExistence type="predicted"/>
<sequence length="129" mass="14420">MFVPSAKIYGIEDPCGGCRSIAGVSPDPFKVQHLHTPSQPNFFIGNPGLCGYWLDSSYQGSHATERDALVVHEETRSFEVNLFSITRLIDSSQTSTKQVKPFCQLHKILKFKLSPNSEIHSIIIDEEVK</sequence>
<evidence type="ECO:0000313" key="1">
    <source>
        <dbReference type="EMBL" id="BAT74417.1"/>
    </source>
</evidence>
<dbReference type="Proteomes" id="UP000291084">
    <property type="component" value="Chromosome 1"/>
</dbReference>
<dbReference type="EMBL" id="AP015034">
    <property type="protein sequence ID" value="BAT74417.1"/>
    <property type="molecule type" value="Genomic_DNA"/>
</dbReference>
<protein>
    <submittedName>
        <fullName evidence="1">Uncharacterized protein</fullName>
    </submittedName>
</protein>
<evidence type="ECO:0000313" key="2">
    <source>
        <dbReference type="Proteomes" id="UP000291084"/>
    </source>
</evidence>
<organism evidence="1 2">
    <name type="scientific">Vigna angularis var. angularis</name>
    <dbReference type="NCBI Taxonomy" id="157739"/>
    <lineage>
        <taxon>Eukaryota</taxon>
        <taxon>Viridiplantae</taxon>
        <taxon>Streptophyta</taxon>
        <taxon>Embryophyta</taxon>
        <taxon>Tracheophyta</taxon>
        <taxon>Spermatophyta</taxon>
        <taxon>Magnoliopsida</taxon>
        <taxon>eudicotyledons</taxon>
        <taxon>Gunneridae</taxon>
        <taxon>Pentapetalae</taxon>
        <taxon>rosids</taxon>
        <taxon>fabids</taxon>
        <taxon>Fabales</taxon>
        <taxon>Fabaceae</taxon>
        <taxon>Papilionoideae</taxon>
        <taxon>50 kb inversion clade</taxon>
        <taxon>NPAAA clade</taxon>
        <taxon>indigoferoid/millettioid clade</taxon>
        <taxon>Phaseoleae</taxon>
        <taxon>Vigna</taxon>
    </lineage>
</organism>
<reference evidence="1 2" key="1">
    <citation type="journal article" date="2015" name="Sci. Rep.">
        <title>The power of single molecule real-time sequencing technology in the de novo assembly of a eukaryotic genome.</title>
        <authorList>
            <person name="Sakai H."/>
            <person name="Naito K."/>
            <person name="Ogiso-Tanaka E."/>
            <person name="Takahashi Y."/>
            <person name="Iseki K."/>
            <person name="Muto C."/>
            <person name="Satou K."/>
            <person name="Teruya K."/>
            <person name="Shiroma A."/>
            <person name="Shimoji M."/>
            <person name="Hirano T."/>
            <person name="Itoh T."/>
            <person name="Kaga A."/>
            <person name="Tomooka N."/>
        </authorList>
    </citation>
    <scope>NUCLEOTIDE SEQUENCE [LARGE SCALE GENOMIC DNA]</scope>
    <source>
        <strain evidence="2">cv. Shumari</strain>
    </source>
</reference>
<keyword evidence="2" id="KW-1185">Reference proteome</keyword>
<dbReference type="AlphaFoldDB" id="A0A0S3R1R8"/>